<accession>A0A8H4KGL6</accession>
<evidence type="ECO:0000313" key="3">
    <source>
        <dbReference type="EMBL" id="KAF4449411.1"/>
    </source>
</evidence>
<keyword evidence="4" id="KW-1185">Reference proteome</keyword>
<feature type="compositionally biased region" description="Basic and acidic residues" evidence="1">
    <location>
        <begin position="137"/>
        <end position="150"/>
    </location>
</feature>
<feature type="chain" id="PRO_5034408057" description="Secreted protein" evidence="2">
    <location>
        <begin position="23"/>
        <end position="157"/>
    </location>
</feature>
<evidence type="ECO:0000313" key="4">
    <source>
        <dbReference type="Proteomes" id="UP000554235"/>
    </source>
</evidence>
<protein>
    <recommendedName>
        <fullName evidence="5">Secreted protein</fullName>
    </recommendedName>
</protein>
<dbReference type="Proteomes" id="UP000554235">
    <property type="component" value="Unassembled WGS sequence"/>
</dbReference>
<name>A0A8H4KGL6_9HYPO</name>
<comment type="caution">
    <text evidence="3">The sequence shown here is derived from an EMBL/GenBank/DDBJ whole genome shotgun (WGS) entry which is preliminary data.</text>
</comment>
<reference evidence="3 4" key="1">
    <citation type="submission" date="2020-01" db="EMBL/GenBank/DDBJ databases">
        <title>Identification and distribution of gene clusters putatively required for synthesis of sphingolipid metabolism inhibitors in phylogenetically diverse species of the filamentous fungus Fusarium.</title>
        <authorList>
            <person name="Kim H.-S."/>
            <person name="Busman M."/>
            <person name="Brown D.W."/>
            <person name="Divon H."/>
            <person name="Uhlig S."/>
            <person name="Proctor R.H."/>
        </authorList>
    </citation>
    <scope>NUCLEOTIDE SEQUENCE [LARGE SCALE GENOMIC DNA]</scope>
    <source>
        <strain evidence="3 4">NRRL 20459</strain>
    </source>
</reference>
<keyword evidence="2" id="KW-0732">Signal</keyword>
<evidence type="ECO:0000256" key="1">
    <source>
        <dbReference type="SAM" id="MobiDB-lite"/>
    </source>
</evidence>
<feature type="signal peptide" evidence="2">
    <location>
        <begin position="1"/>
        <end position="22"/>
    </location>
</feature>
<evidence type="ECO:0000256" key="2">
    <source>
        <dbReference type="SAM" id="SignalP"/>
    </source>
</evidence>
<gene>
    <name evidence="3" type="ORF">FALBO_16655</name>
</gene>
<organism evidence="3 4">
    <name type="scientific">Fusarium albosuccineum</name>
    <dbReference type="NCBI Taxonomy" id="1237068"/>
    <lineage>
        <taxon>Eukaryota</taxon>
        <taxon>Fungi</taxon>
        <taxon>Dikarya</taxon>
        <taxon>Ascomycota</taxon>
        <taxon>Pezizomycotina</taxon>
        <taxon>Sordariomycetes</taxon>
        <taxon>Hypocreomycetidae</taxon>
        <taxon>Hypocreales</taxon>
        <taxon>Nectriaceae</taxon>
        <taxon>Fusarium</taxon>
        <taxon>Fusarium decemcellulare species complex</taxon>
    </lineage>
</organism>
<evidence type="ECO:0008006" key="5">
    <source>
        <dbReference type="Google" id="ProtNLM"/>
    </source>
</evidence>
<feature type="region of interest" description="Disordered" evidence="1">
    <location>
        <begin position="137"/>
        <end position="157"/>
    </location>
</feature>
<sequence>MDGWALASLKNAPLALPLFACAISVVPPLGPKDSLLCTVPPKTREAWLVCGDGGGGAGTWREEEEEEASGDISEQLALSSACLPTPQWLWLSRVEHLDRSKSPFTEIAVVDIAILLRSREAVCVDVVDEDVDVDVDERGERETKSREMMRGTRHMQG</sequence>
<dbReference type="EMBL" id="JAADYS010003212">
    <property type="protein sequence ID" value="KAF4449411.1"/>
    <property type="molecule type" value="Genomic_DNA"/>
</dbReference>
<dbReference type="AlphaFoldDB" id="A0A8H4KGL6"/>
<proteinExistence type="predicted"/>